<dbReference type="GO" id="GO:0016994">
    <property type="term" value="F:precorrin-6A reductase activity"/>
    <property type="evidence" value="ECO:0007669"/>
    <property type="project" value="UniProtKB-EC"/>
</dbReference>
<proteinExistence type="predicted"/>
<dbReference type="InterPro" id="IPR029063">
    <property type="entry name" value="SAM-dependent_MTases_sf"/>
</dbReference>
<gene>
    <name evidence="7" type="primary">cobK</name>
    <name evidence="7" type="ORF">H9809_08620</name>
</gene>
<name>A0A9D2FSH1_9FIRM</name>
<dbReference type="Pfam" id="PF00590">
    <property type="entry name" value="TP_methylase"/>
    <property type="match status" value="1"/>
</dbReference>
<evidence type="ECO:0000256" key="5">
    <source>
        <dbReference type="ARBA" id="ARBA00022691"/>
    </source>
</evidence>
<sequence length="659" mass="72637">MCKVIVFGGTTEGRHLAKFLEKRKIPAHICVATAYGEELLPEGEGLEISHNPLGLEEMKTLFLEKGPQMVIDATHPYAAQVTENIRQACRETKAPYVRVLREGGEEKAGEGWLFAKNVEEAVEILKDTQGNILVTTGSKEAEKFTALPGYEERVFLRVLSLPKVVEQCGKLGFQGRNLICMQGPFSKELNKAMIEQYACKYLVTKMSGATGGFQEKIEAAQECGCIPVVIGRPLQEEGMSLSQCKRLLCQAFGLKSQAEISLVGIGMGSRESMTGQAVRAIDEAQLLIGAGRMVEACKRPGQEVYQAYDSQEIAAYIREHPEYDKIAVALSGDVGFFSGARKLKDAIQGKVTLVCGVSSVAYFFSCLGKPWEDVLITSVHGRETDLVSLIRHNPKVFSILGTRDGIRKLAGKLLDLGLEEVKIYTGERLSYENQIIRTGCPKDFLEYDADSLSVIYVENKSYEKLPAVHGIRDSEFLRDKVPMTKEEVRTVSLSKLGLWEDSVCYDVGAGTGSVSVEMALRACKGRVYAIEKKPEAGELIKKNKRKFGTQNLSIIEGMAPEALKELEPPTHVFMGGSSGNMKAILETVLEKNPQVRIVINCIALESISQALDCMKTLPVEDVEVIQLAVSRGKLLGPYHMMMGENPIYILSCRGRKERN</sequence>
<keyword evidence="2" id="KW-0169">Cobalamin biosynthesis</keyword>
<evidence type="ECO:0000256" key="3">
    <source>
        <dbReference type="ARBA" id="ARBA00022603"/>
    </source>
</evidence>
<dbReference type="InterPro" id="IPR035996">
    <property type="entry name" value="4pyrrol_Methylase_sf"/>
</dbReference>
<dbReference type="PROSITE" id="PS51014">
    <property type="entry name" value="COBK_CBIJ"/>
    <property type="match status" value="1"/>
</dbReference>
<dbReference type="Proteomes" id="UP000824056">
    <property type="component" value="Unassembled WGS sequence"/>
</dbReference>
<feature type="domain" description="Tetrapyrrole methylase" evidence="6">
    <location>
        <begin position="260"/>
        <end position="438"/>
    </location>
</feature>
<dbReference type="InterPro" id="IPR000878">
    <property type="entry name" value="4pyrrol_Mease"/>
</dbReference>
<dbReference type="InterPro" id="IPR050714">
    <property type="entry name" value="Cobalamin_biosynth_MTase"/>
</dbReference>
<dbReference type="GO" id="GO:0009236">
    <property type="term" value="P:cobalamin biosynthetic process"/>
    <property type="evidence" value="ECO:0007669"/>
    <property type="project" value="UniProtKB-KW"/>
</dbReference>
<evidence type="ECO:0000313" key="7">
    <source>
        <dbReference type="EMBL" id="HIZ65942.1"/>
    </source>
</evidence>
<evidence type="ECO:0000256" key="4">
    <source>
        <dbReference type="ARBA" id="ARBA00022679"/>
    </source>
</evidence>
<keyword evidence="5" id="KW-0949">S-adenosyl-L-methionine</keyword>
<dbReference type="PANTHER" id="PTHR43182">
    <property type="entry name" value="COBALT-PRECORRIN-6B C(15)-METHYLTRANSFERASE (DECARBOXYLATING)"/>
    <property type="match status" value="1"/>
</dbReference>
<dbReference type="CDD" id="cd02440">
    <property type="entry name" value="AdoMet_MTases"/>
    <property type="match status" value="1"/>
</dbReference>
<dbReference type="Gene3D" id="3.40.1010.10">
    <property type="entry name" value="Cobalt-precorrin-4 Transmethylase, Domain 1"/>
    <property type="match status" value="1"/>
</dbReference>
<dbReference type="InterPro" id="IPR012818">
    <property type="entry name" value="CbiE"/>
</dbReference>
<dbReference type="NCBIfam" id="TIGR02469">
    <property type="entry name" value="CbiT"/>
    <property type="match status" value="1"/>
</dbReference>
<evidence type="ECO:0000313" key="8">
    <source>
        <dbReference type="Proteomes" id="UP000824056"/>
    </source>
</evidence>
<comment type="pathway">
    <text evidence="1">Cofactor biosynthesis; adenosylcobalamin biosynthesis.</text>
</comment>
<dbReference type="GO" id="GO:0032259">
    <property type="term" value="P:methylation"/>
    <property type="evidence" value="ECO:0007669"/>
    <property type="project" value="UniProtKB-KW"/>
</dbReference>
<keyword evidence="3" id="KW-0489">Methyltransferase</keyword>
<keyword evidence="7" id="KW-0560">Oxidoreductase</keyword>
<dbReference type="Gene3D" id="3.40.50.150">
    <property type="entry name" value="Vaccinia Virus protein VP39"/>
    <property type="match status" value="1"/>
</dbReference>
<protein>
    <submittedName>
        <fullName evidence="7">Precorrin-6A reductase</fullName>
        <ecNumber evidence="7">1.3.1.54</ecNumber>
    </submittedName>
</protein>
<dbReference type="EC" id="1.3.1.54" evidence="7"/>
<dbReference type="SUPFAM" id="SSF53790">
    <property type="entry name" value="Tetrapyrrole methylase"/>
    <property type="match status" value="1"/>
</dbReference>
<dbReference type="InterPro" id="IPR014008">
    <property type="entry name" value="Cbl_synth_MTase_CbiT"/>
</dbReference>
<reference evidence="7" key="2">
    <citation type="submission" date="2021-04" db="EMBL/GenBank/DDBJ databases">
        <authorList>
            <person name="Gilroy R."/>
        </authorList>
    </citation>
    <scope>NUCLEOTIDE SEQUENCE</scope>
    <source>
        <strain evidence="7">1068</strain>
    </source>
</reference>
<evidence type="ECO:0000259" key="6">
    <source>
        <dbReference type="Pfam" id="PF00590"/>
    </source>
</evidence>
<dbReference type="InterPro" id="IPR003723">
    <property type="entry name" value="Precorrin-6x_reduct"/>
</dbReference>
<comment type="caution">
    <text evidence="7">The sequence shown here is derived from an EMBL/GenBank/DDBJ whole genome shotgun (WGS) entry which is preliminary data.</text>
</comment>
<dbReference type="NCBIfam" id="TIGR00715">
    <property type="entry name" value="precor6x_red"/>
    <property type="match status" value="1"/>
</dbReference>
<reference evidence="7" key="1">
    <citation type="journal article" date="2021" name="PeerJ">
        <title>Extensive microbial diversity within the chicken gut microbiome revealed by metagenomics and culture.</title>
        <authorList>
            <person name="Gilroy R."/>
            <person name="Ravi A."/>
            <person name="Getino M."/>
            <person name="Pursley I."/>
            <person name="Horton D.L."/>
            <person name="Alikhan N.F."/>
            <person name="Baker D."/>
            <person name="Gharbi K."/>
            <person name="Hall N."/>
            <person name="Watson M."/>
            <person name="Adriaenssens E.M."/>
            <person name="Foster-Nyarko E."/>
            <person name="Jarju S."/>
            <person name="Secka A."/>
            <person name="Antonio M."/>
            <person name="Oren A."/>
            <person name="Chaudhuri R.R."/>
            <person name="La Ragione R."/>
            <person name="Hildebrand F."/>
            <person name="Pallen M.J."/>
        </authorList>
    </citation>
    <scope>NUCLEOTIDE SEQUENCE</scope>
    <source>
        <strain evidence="7">1068</strain>
    </source>
</reference>
<dbReference type="GO" id="GO:0008276">
    <property type="term" value="F:protein methyltransferase activity"/>
    <property type="evidence" value="ECO:0007669"/>
    <property type="project" value="InterPro"/>
</dbReference>
<dbReference type="AlphaFoldDB" id="A0A9D2FSH1"/>
<dbReference type="CDD" id="cd11644">
    <property type="entry name" value="Precorrin-6Y-MT"/>
    <property type="match status" value="1"/>
</dbReference>
<evidence type="ECO:0000256" key="2">
    <source>
        <dbReference type="ARBA" id="ARBA00022573"/>
    </source>
</evidence>
<dbReference type="InterPro" id="IPR014777">
    <property type="entry name" value="4pyrrole_Mease_sub1"/>
</dbReference>
<dbReference type="Pfam" id="PF02571">
    <property type="entry name" value="CbiJ"/>
    <property type="match status" value="1"/>
</dbReference>
<dbReference type="SUPFAM" id="SSF53335">
    <property type="entry name" value="S-adenosyl-L-methionine-dependent methyltransferases"/>
    <property type="match status" value="1"/>
</dbReference>
<organism evidence="7 8">
    <name type="scientific">Candidatus Blautia pullicola</name>
    <dbReference type="NCBI Taxonomy" id="2838498"/>
    <lineage>
        <taxon>Bacteria</taxon>
        <taxon>Bacillati</taxon>
        <taxon>Bacillota</taxon>
        <taxon>Clostridia</taxon>
        <taxon>Lachnospirales</taxon>
        <taxon>Lachnospiraceae</taxon>
        <taxon>Blautia</taxon>
    </lineage>
</organism>
<evidence type="ECO:0000256" key="1">
    <source>
        <dbReference type="ARBA" id="ARBA00004953"/>
    </source>
</evidence>
<dbReference type="EMBL" id="DXBG01000198">
    <property type="protein sequence ID" value="HIZ65942.1"/>
    <property type="molecule type" value="Genomic_DNA"/>
</dbReference>
<dbReference type="NCBIfam" id="TIGR02467">
    <property type="entry name" value="CbiE"/>
    <property type="match status" value="1"/>
</dbReference>
<accession>A0A9D2FSH1</accession>
<dbReference type="PANTHER" id="PTHR43182:SF1">
    <property type="entry name" value="COBALT-PRECORRIN-7 C(5)-METHYLTRANSFERASE"/>
    <property type="match status" value="1"/>
</dbReference>
<keyword evidence="4" id="KW-0808">Transferase</keyword>